<feature type="compositionally biased region" description="Low complexity" evidence="1">
    <location>
        <begin position="284"/>
        <end position="303"/>
    </location>
</feature>
<evidence type="ECO:0000313" key="3">
    <source>
        <dbReference type="EMBL" id="KAJ2676262.1"/>
    </source>
</evidence>
<comment type="caution">
    <text evidence="3">The sequence shown here is derived from an EMBL/GenBank/DDBJ whole genome shotgun (WGS) entry which is preliminary data.</text>
</comment>
<organism evidence="3 4">
    <name type="scientific">Coemansia spiralis</name>
    <dbReference type="NCBI Taxonomy" id="417178"/>
    <lineage>
        <taxon>Eukaryota</taxon>
        <taxon>Fungi</taxon>
        <taxon>Fungi incertae sedis</taxon>
        <taxon>Zoopagomycota</taxon>
        <taxon>Kickxellomycotina</taxon>
        <taxon>Kickxellomycetes</taxon>
        <taxon>Kickxellales</taxon>
        <taxon>Kickxellaceae</taxon>
        <taxon>Coemansia</taxon>
    </lineage>
</organism>
<feature type="compositionally biased region" description="Polar residues" evidence="1">
    <location>
        <begin position="721"/>
        <end position="736"/>
    </location>
</feature>
<reference evidence="3" key="1">
    <citation type="submission" date="2022-07" db="EMBL/GenBank/DDBJ databases">
        <title>Phylogenomic reconstructions and comparative analyses of Kickxellomycotina fungi.</title>
        <authorList>
            <person name="Reynolds N.K."/>
            <person name="Stajich J.E."/>
            <person name="Barry K."/>
            <person name="Grigoriev I.V."/>
            <person name="Crous P."/>
            <person name="Smith M.E."/>
        </authorList>
    </citation>
    <scope>NUCLEOTIDE SEQUENCE</scope>
    <source>
        <strain evidence="3">NRRL 3115</strain>
    </source>
</reference>
<dbReference type="EMBL" id="JANBTW010000041">
    <property type="protein sequence ID" value="KAJ2676262.1"/>
    <property type="molecule type" value="Genomic_DNA"/>
</dbReference>
<dbReference type="AlphaFoldDB" id="A0A9W8G7R6"/>
<dbReference type="InterPro" id="IPR021386">
    <property type="entry name" value="SPP41_DUF3020"/>
</dbReference>
<feature type="compositionally biased region" description="Low complexity" evidence="1">
    <location>
        <begin position="775"/>
        <end position="784"/>
    </location>
</feature>
<sequence length="811" mass="86551">MNQNPFAFFSPDATGYPQLPDPLGQASYLDARSGLVIGRDDSLHNASTLSHASHETDSNPSTPSKSRKSSSDHSRRAPKSKAEVSERMRRWRSENAEKNRLNDLRCRVYRQARIRFGKDPTPEREAWIQSEIFRRLERRRLREVMKGGGNSNSSVPAPTAMGSPMSMAMSMGCHSAGGPITRSRSAVHPFPIHNLGSGPQSVPDQAMGFPASPYAMMAGNPIYDPTQQSHHQHHQQQQQQSGHNDTSGIHHPYGAHGQHFHQSHQQQPHSHNGYLQQEQNYGLHQSGQHPHYGYQQQTQQDQHSGLHHHSQQQQQQQQQQMQGEQQHHQIAHPFINSAPGALPSADIYSGFKFINPLYSGRLLPAQPGAAVDSAQHAPQPLYAAHSQQYMAQQHQQQQQHQASQVHNNHHQQQQQVDASSQAQSAGNNSAQHSVPSHQPLQGQPQSIAVNASSASGNGVAAAAVAAAVADISGSFQLPQGSSQEIYPYYQDNITTSWNPSNGSSAHLGNGHSQTSPTTPTEIGGMVQQHDDSHHKQLGDQQQQSNYTFHAVNNPSSYSLVSSAAQSAHTSQSMVGNASGCATDTLTSLSMVHPVSSHQPAAYNMAVTNGGSIQRNGSTVSSHSTTASTTAAITEGVTGNGSASSEAGTTTTVSAAAAAAAAAAIASAASSSDYLFGCQGLATSPSLNDVASNLFSLRQPIGQAGNDHSSNSEQQAAGACESNGNGVTGHTQQQTDSAAQVDRLAAIAAAAAASNADSSSIQLSSPKTNCSGQFDNQQQQQQNQQSADVHHIRHNMVQSPFNIGVVSDNIPF</sequence>
<dbReference type="OrthoDB" id="5595797at2759"/>
<protein>
    <recommendedName>
        <fullName evidence="2">DUF3020 domain-containing protein</fullName>
    </recommendedName>
</protein>
<feature type="compositionally biased region" description="Polar residues" evidence="1">
    <location>
        <begin position="705"/>
        <end position="714"/>
    </location>
</feature>
<feature type="region of interest" description="Disordered" evidence="1">
    <location>
        <begin position="284"/>
        <end position="328"/>
    </location>
</feature>
<accession>A0A9W8G7R6</accession>
<feature type="region of interest" description="Disordered" evidence="1">
    <location>
        <begin position="217"/>
        <end position="271"/>
    </location>
</feature>
<proteinExistence type="predicted"/>
<feature type="compositionally biased region" description="Basic and acidic residues" evidence="1">
    <location>
        <begin position="69"/>
        <end position="91"/>
    </location>
</feature>
<feature type="compositionally biased region" description="Low complexity" evidence="1">
    <location>
        <begin position="311"/>
        <end position="324"/>
    </location>
</feature>
<feature type="region of interest" description="Disordered" evidence="1">
    <location>
        <begin position="700"/>
        <end position="737"/>
    </location>
</feature>
<feature type="compositionally biased region" description="Low complexity" evidence="1">
    <location>
        <begin position="384"/>
        <end position="431"/>
    </location>
</feature>
<evidence type="ECO:0000313" key="4">
    <source>
        <dbReference type="Proteomes" id="UP001151518"/>
    </source>
</evidence>
<feature type="region of interest" description="Disordered" evidence="1">
    <location>
        <begin position="45"/>
        <end position="91"/>
    </location>
</feature>
<feature type="region of interest" description="Disordered" evidence="1">
    <location>
        <begin position="757"/>
        <end position="787"/>
    </location>
</feature>
<feature type="compositionally biased region" description="Polar residues" evidence="1">
    <location>
        <begin position="497"/>
        <end position="520"/>
    </location>
</feature>
<feature type="domain" description="DUF3020" evidence="2">
    <location>
        <begin position="86"/>
        <end position="131"/>
    </location>
</feature>
<feature type="compositionally biased region" description="Polar residues" evidence="1">
    <location>
        <begin position="432"/>
        <end position="443"/>
    </location>
</feature>
<feature type="compositionally biased region" description="Polar residues" evidence="1">
    <location>
        <begin position="757"/>
        <end position="774"/>
    </location>
</feature>
<feature type="region of interest" description="Disordered" evidence="1">
    <location>
        <begin position="497"/>
        <end position="541"/>
    </location>
</feature>
<dbReference type="Proteomes" id="UP001151518">
    <property type="component" value="Unassembled WGS sequence"/>
</dbReference>
<name>A0A9W8G7R6_9FUNG</name>
<dbReference type="Pfam" id="PF11223">
    <property type="entry name" value="DUF3020"/>
    <property type="match status" value="1"/>
</dbReference>
<feature type="region of interest" description="Disordered" evidence="1">
    <location>
        <begin position="1"/>
        <end position="25"/>
    </location>
</feature>
<evidence type="ECO:0000259" key="2">
    <source>
        <dbReference type="Pfam" id="PF11223"/>
    </source>
</evidence>
<feature type="compositionally biased region" description="Basic and acidic residues" evidence="1">
    <location>
        <begin position="528"/>
        <end position="537"/>
    </location>
</feature>
<gene>
    <name evidence="3" type="ORF">GGI25_003649</name>
</gene>
<evidence type="ECO:0000256" key="1">
    <source>
        <dbReference type="SAM" id="MobiDB-lite"/>
    </source>
</evidence>
<feature type="region of interest" description="Disordered" evidence="1">
    <location>
        <begin position="384"/>
        <end position="443"/>
    </location>
</feature>